<evidence type="ECO:0000256" key="2">
    <source>
        <dbReference type="ARBA" id="ARBA00022475"/>
    </source>
</evidence>
<evidence type="ECO:0000256" key="8">
    <source>
        <dbReference type="ARBA" id="ARBA00023303"/>
    </source>
</evidence>
<accession>A0A1M7IUL9</accession>
<dbReference type="GO" id="GO:0005886">
    <property type="term" value="C:plasma membrane"/>
    <property type="evidence" value="ECO:0007669"/>
    <property type="project" value="UniProtKB-SubCell"/>
</dbReference>
<dbReference type="Pfam" id="PF02537">
    <property type="entry name" value="CRCB"/>
    <property type="match status" value="1"/>
</dbReference>
<evidence type="ECO:0000256" key="3">
    <source>
        <dbReference type="ARBA" id="ARBA00022519"/>
    </source>
</evidence>
<dbReference type="GO" id="GO:0062054">
    <property type="term" value="F:fluoride channel activity"/>
    <property type="evidence" value="ECO:0007669"/>
    <property type="project" value="UniProtKB-UniRule"/>
</dbReference>
<feature type="transmembrane region" description="Helical" evidence="11">
    <location>
        <begin position="12"/>
        <end position="28"/>
    </location>
</feature>
<keyword evidence="5 11" id="KW-1133">Transmembrane helix</keyword>
<dbReference type="PANTHER" id="PTHR28259">
    <property type="entry name" value="FLUORIDE EXPORT PROTEIN 1-RELATED"/>
    <property type="match status" value="1"/>
</dbReference>
<dbReference type="Proteomes" id="UP000184364">
    <property type="component" value="Unassembled WGS sequence"/>
</dbReference>
<feature type="transmembrane region" description="Helical" evidence="11">
    <location>
        <begin position="40"/>
        <end position="60"/>
    </location>
</feature>
<keyword evidence="3" id="KW-0997">Cell inner membrane</keyword>
<keyword evidence="4 11" id="KW-0812">Transmembrane</keyword>
<gene>
    <name evidence="11" type="primary">fluC</name>
    <name evidence="11" type="synonym">crcB</name>
    <name evidence="12" type="ORF">SAMN05444267_104823</name>
</gene>
<dbReference type="HAMAP" id="MF_00454">
    <property type="entry name" value="FluC"/>
    <property type="match status" value="1"/>
</dbReference>
<evidence type="ECO:0000313" key="12">
    <source>
        <dbReference type="EMBL" id="SHM44472.1"/>
    </source>
</evidence>
<reference evidence="13" key="1">
    <citation type="submission" date="2016-11" db="EMBL/GenBank/DDBJ databases">
        <authorList>
            <person name="Varghese N."/>
            <person name="Submissions S."/>
        </authorList>
    </citation>
    <scope>NUCLEOTIDE SEQUENCE [LARGE SCALE GENOMIC DNA]</scope>
    <source>
        <strain evidence="13">DSM 26899</strain>
    </source>
</reference>
<keyword evidence="8 11" id="KW-0407">Ion channel</keyword>
<dbReference type="AlphaFoldDB" id="A0A1M7IUL9"/>
<comment type="catalytic activity">
    <reaction evidence="10">
        <text>fluoride(in) = fluoride(out)</text>
        <dbReference type="Rhea" id="RHEA:76159"/>
        <dbReference type="ChEBI" id="CHEBI:17051"/>
    </reaction>
    <physiologicalReaction direction="left-to-right" evidence="10">
        <dbReference type="Rhea" id="RHEA:76160"/>
    </physiologicalReaction>
</comment>
<evidence type="ECO:0000256" key="11">
    <source>
        <dbReference type="HAMAP-Rule" id="MF_00454"/>
    </source>
</evidence>
<organism evidence="12 13">
    <name type="scientific">Chryseobacterium polytrichastri</name>
    <dbReference type="NCBI Taxonomy" id="1302687"/>
    <lineage>
        <taxon>Bacteria</taxon>
        <taxon>Pseudomonadati</taxon>
        <taxon>Bacteroidota</taxon>
        <taxon>Flavobacteriia</taxon>
        <taxon>Flavobacteriales</taxon>
        <taxon>Weeksellaceae</taxon>
        <taxon>Chryseobacterium group</taxon>
        <taxon>Chryseobacterium</taxon>
    </lineage>
</organism>
<name>A0A1M7IUL9_9FLAO</name>
<proteinExistence type="inferred from homology"/>
<dbReference type="EMBL" id="FRAV01000048">
    <property type="protein sequence ID" value="SHM44472.1"/>
    <property type="molecule type" value="Genomic_DNA"/>
</dbReference>
<feature type="transmembrane region" description="Helical" evidence="11">
    <location>
        <begin position="102"/>
        <end position="123"/>
    </location>
</feature>
<feature type="transmembrane region" description="Helical" evidence="11">
    <location>
        <begin position="72"/>
        <end position="90"/>
    </location>
</feature>
<evidence type="ECO:0000256" key="4">
    <source>
        <dbReference type="ARBA" id="ARBA00022692"/>
    </source>
</evidence>
<keyword evidence="11" id="KW-0915">Sodium</keyword>
<keyword evidence="2 11" id="KW-1003">Cell membrane</keyword>
<keyword evidence="11" id="KW-0813">Transport</keyword>
<dbReference type="NCBIfam" id="TIGR00494">
    <property type="entry name" value="crcB"/>
    <property type="match status" value="1"/>
</dbReference>
<dbReference type="InterPro" id="IPR003691">
    <property type="entry name" value="FluC"/>
</dbReference>
<comment type="similarity">
    <text evidence="9 11">Belongs to the fluoride channel Fluc/FEX (TC 1.A.43) family.</text>
</comment>
<protein>
    <recommendedName>
        <fullName evidence="11">Fluoride-specific ion channel FluC</fullName>
    </recommendedName>
</protein>
<comment type="subcellular location">
    <subcellularLocation>
        <location evidence="1 11">Cell membrane</location>
        <topology evidence="1 11">Multi-pass membrane protein</topology>
    </subcellularLocation>
</comment>
<evidence type="ECO:0000256" key="5">
    <source>
        <dbReference type="ARBA" id="ARBA00022989"/>
    </source>
</evidence>
<comment type="function">
    <text evidence="11">Fluoride-specific ion channel. Important for reducing fluoride concentration in the cell, thus reducing its toxicity.</text>
</comment>
<dbReference type="STRING" id="1302687.SAMN05444267_104823"/>
<dbReference type="GO" id="GO:0140114">
    <property type="term" value="P:cellular detoxification of fluoride"/>
    <property type="evidence" value="ECO:0007669"/>
    <property type="project" value="UniProtKB-UniRule"/>
</dbReference>
<dbReference type="PANTHER" id="PTHR28259:SF1">
    <property type="entry name" value="FLUORIDE EXPORT PROTEIN 1-RELATED"/>
    <property type="match status" value="1"/>
</dbReference>
<feature type="binding site" evidence="11">
    <location>
        <position position="80"/>
    </location>
    <ligand>
        <name>Na(+)</name>
        <dbReference type="ChEBI" id="CHEBI:29101"/>
        <note>structural</note>
    </ligand>
</feature>
<evidence type="ECO:0000256" key="9">
    <source>
        <dbReference type="ARBA" id="ARBA00035120"/>
    </source>
</evidence>
<keyword evidence="13" id="KW-1185">Reference proteome</keyword>
<dbReference type="GO" id="GO:0046872">
    <property type="term" value="F:metal ion binding"/>
    <property type="evidence" value="ECO:0007669"/>
    <property type="project" value="UniProtKB-KW"/>
</dbReference>
<evidence type="ECO:0000256" key="7">
    <source>
        <dbReference type="ARBA" id="ARBA00023136"/>
    </source>
</evidence>
<comment type="activity regulation">
    <text evidence="11">Na(+) is not transported, but it plays an essential structural role and its presence is essential for fluoride channel function.</text>
</comment>
<sequence length="129" mass="14570">MVRLFFTMRNLFYIFIGGGLGSMLRYLISNYTQKLWNISSFPMGTFLVNITGCLLIGFLTSYFMKNDNSLKFLLITGLCGGYTTFSTFSVENFSLWQNQQYGVLSLYVLLSLILGFGAVILGMKIQTSL</sequence>
<keyword evidence="6 11" id="KW-0406">Ion transport</keyword>
<feature type="binding site" evidence="11">
    <location>
        <position position="83"/>
    </location>
    <ligand>
        <name>Na(+)</name>
        <dbReference type="ChEBI" id="CHEBI:29101"/>
        <note>structural</note>
    </ligand>
</feature>
<evidence type="ECO:0000256" key="6">
    <source>
        <dbReference type="ARBA" id="ARBA00023065"/>
    </source>
</evidence>
<keyword evidence="7 11" id="KW-0472">Membrane</keyword>
<keyword evidence="11" id="KW-0479">Metal-binding</keyword>
<evidence type="ECO:0000313" key="13">
    <source>
        <dbReference type="Proteomes" id="UP000184364"/>
    </source>
</evidence>
<evidence type="ECO:0000256" key="10">
    <source>
        <dbReference type="ARBA" id="ARBA00035585"/>
    </source>
</evidence>
<evidence type="ECO:0000256" key="1">
    <source>
        <dbReference type="ARBA" id="ARBA00004651"/>
    </source>
</evidence>